<comment type="caution">
    <text evidence="3">The sequence shown here is derived from an EMBL/GenBank/DDBJ whole genome shotgun (WGS) entry which is preliminary data.</text>
</comment>
<dbReference type="Proteomes" id="UP001211907">
    <property type="component" value="Unassembled WGS sequence"/>
</dbReference>
<keyword evidence="4" id="KW-1185">Reference proteome</keyword>
<dbReference type="GO" id="GO:0003713">
    <property type="term" value="F:transcription coactivator activity"/>
    <property type="evidence" value="ECO:0007669"/>
    <property type="project" value="TreeGrafter"/>
</dbReference>
<dbReference type="AlphaFoldDB" id="A0AAD5SX92"/>
<name>A0AAD5SX92_9FUNG</name>
<proteinExistence type="predicted"/>
<dbReference type="PANTHER" id="PTHR46007">
    <property type="entry name" value="MEDIATOR OF RNA POLYMERASE II TRANSCRIPTION SUBUNIT 12"/>
    <property type="match status" value="1"/>
</dbReference>
<feature type="region of interest" description="Disordered" evidence="1">
    <location>
        <begin position="725"/>
        <end position="744"/>
    </location>
</feature>
<dbReference type="InterPro" id="IPR051647">
    <property type="entry name" value="Mediator_comp_sub12"/>
</dbReference>
<feature type="signal peptide" evidence="2">
    <location>
        <begin position="1"/>
        <end position="21"/>
    </location>
</feature>
<dbReference type="PANTHER" id="PTHR46007:SF8">
    <property type="entry name" value="C2H2-TYPE DOMAIN-CONTAINING PROTEIN"/>
    <property type="match status" value="1"/>
</dbReference>
<gene>
    <name evidence="3" type="ORF">HK100_003081</name>
</gene>
<sequence length="833" mass="88807">MEGRVAVVMDLLLRTLRLAATSQAFATSNLHANSSVTYASGSSSLSTPALIVPVPSLSSSTTSVASVASAASFSYVPQIQSANTKPQEQQPLSLSPTVDSDSQNLPKAIAVSLMTQISSLATEHVAIATKYTTASNQYRALSSAPQGSAVFRDRQRLTQLQRQVKQLLLDMSVKKSHIDANLKLLSQELDDAEYAKFEETIRAQMDNQQQQKQSDGRSPPLGSITLGRHGSLIGIPGASVFANGNANGNAFPLPGSVGYIPPTNVARASGSLFGNSLPISTGLSTLIPQTNTSEPAKEAIMRVSPQSMSSAAVSPPLASISQDTIQLQPQQQQLQQHPASQIDSAIVLILRRLSILVASAFTAPVDPFGTHFLLHALILIRRFLFPAPAATTNQSPLSDALKQDPISLYLCALMLVECQLRDGQTSALVWKKWLRHAINSHADADAMNARIAGSLVNARRVLAVALDHQILISTQEYDMFLKVFRGCLSTQNKRVFNAVTAPNGSGGGLLQQQPQQLNLGSGEYCIGSGPNLLLDGHSRQQLTAVPARMAAPVRNAVSFSGAMPVQRPQQHQGISNVVFNGGPIIKSPLPGTPGIRIVKSPLATNMATSATLVKSPLVNASSANDPVVPAESTASTTSIFQLLVPPVKSPIIIKSSPVAEPASVFLLPTSPAMQHQQRIQPPVRRNGPQVRRTVTSHSMFPQQLQSQQQQQNPFLMQNQQQRLGVSNMPSAPTASRLFPQTRPHPPLQKNGHLAVPTTMGLLMSSPLSSSSGLSHGGMNSSVFTTPPGDIFNLKKRDRVDDYEAVGSDRAPVGSVPEIKMHAPKKFTGDSGNI</sequence>
<accession>A0AAD5SX92</accession>
<evidence type="ECO:0000256" key="1">
    <source>
        <dbReference type="SAM" id="MobiDB-lite"/>
    </source>
</evidence>
<feature type="region of interest" description="Disordered" evidence="1">
    <location>
        <begin position="807"/>
        <end position="833"/>
    </location>
</feature>
<dbReference type="GO" id="GO:0016592">
    <property type="term" value="C:mediator complex"/>
    <property type="evidence" value="ECO:0007669"/>
    <property type="project" value="TreeGrafter"/>
</dbReference>
<dbReference type="EMBL" id="JADGJH010001746">
    <property type="protein sequence ID" value="KAJ3110310.1"/>
    <property type="molecule type" value="Genomic_DNA"/>
</dbReference>
<evidence type="ECO:0000313" key="4">
    <source>
        <dbReference type="Proteomes" id="UP001211907"/>
    </source>
</evidence>
<keyword evidence="2" id="KW-0732">Signal</keyword>
<reference evidence="3" key="1">
    <citation type="submission" date="2020-05" db="EMBL/GenBank/DDBJ databases">
        <title>Phylogenomic resolution of chytrid fungi.</title>
        <authorList>
            <person name="Stajich J.E."/>
            <person name="Amses K."/>
            <person name="Simmons R."/>
            <person name="Seto K."/>
            <person name="Myers J."/>
            <person name="Bonds A."/>
            <person name="Quandt C.A."/>
            <person name="Barry K."/>
            <person name="Liu P."/>
            <person name="Grigoriev I."/>
            <person name="Longcore J.E."/>
            <person name="James T.Y."/>
        </authorList>
    </citation>
    <scope>NUCLEOTIDE SEQUENCE</scope>
    <source>
        <strain evidence="3">JEL0513</strain>
    </source>
</reference>
<protein>
    <submittedName>
        <fullName evidence="3">Uncharacterized protein</fullName>
    </submittedName>
</protein>
<dbReference type="GO" id="GO:0045944">
    <property type="term" value="P:positive regulation of transcription by RNA polymerase II"/>
    <property type="evidence" value="ECO:0007669"/>
    <property type="project" value="TreeGrafter"/>
</dbReference>
<feature type="chain" id="PRO_5041912843" evidence="2">
    <location>
        <begin position="22"/>
        <end position="833"/>
    </location>
</feature>
<evidence type="ECO:0000313" key="3">
    <source>
        <dbReference type="EMBL" id="KAJ3110310.1"/>
    </source>
</evidence>
<organism evidence="3 4">
    <name type="scientific">Physocladia obscura</name>
    <dbReference type="NCBI Taxonomy" id="109957"/>
    <lineage>
        <taxon>Eukaryota</taxon>
        <taxon>Fungi</taxon>
        <taxon>Fungi incertae sedis</taxon>
        <taxon>Chytridiomycota</taxon>
        <taxon>Chytridiomycota incertae sedis</taxon>
        <taxon>Chytridiomycetes</taxon>
        <taxon>Chytridiales</taxon>
        <taxon>Chytriomycetaceae</taxon>
        <taxon>Physocladia</taxon>
    </lineage>
</organism>
<evidence type="ECO:0000256" key="2">
    <source>
        <dbReference type="SAM" id="SignalP"/>
    </source>
</evidence>